<dbReference type="GO" id="GO:0004725">
    <property type="term" value="F:protein tyrosine phosphatase activity"/>
    <property type="evidence" value="ECO:0007669"/>
    <property type="project" value="UniProtKB-EC"/>
</dbReference>
<dbReference type="OrthoDB" id="10253954at2759"/>
<evidence type="ECO:0000256" key="6">
    <source>
        <dbReference type="SAM" id="Phobius"/>
    </source>
</evidence>
<dbReference type="eggNOG" id="KOG0791">
    <property type="taxonomic scope" value="Eukaryota"/>
</dbReference>
<sequence length="671" mass="71866">MMTTGGVTNATTAANMTSTTTTTSTSSTTSSSSLPPPPPASFVIETITPAADGDFQRVHMSVSAPGYITAYPVLYIAADPWLNWALRHCSVSGDVVNCNETHAHDINAGIYNGTTKQFMNLMRDYYGTMLASVDIVLCKQGYIDCPYAPVRPRRARVCSHVWRGQCPAGTTYSGALEGPTVADANPDNCAHTTTTTTATTTTTTTSTTATNTTTVSAGSSASSVDENTLVLGVSIAFIFLVIAAFLFLAAANHRVAIVAQHNQRQHAIRYQARKRRKSMKAKPFARSLTTRTNRSRMADTERLLASEGLVTETPLPGSVHRPPEASTDNSLQLPLPSIVPIGGHTRSASHASSTMMAYTTANGSSIASGGGSSRGGVGVGGDVDVDGVGGDGDEGPPPPPPPRPNYTFKSGLFQSRWMDAATIHAYAQDDTQMNADYNSVPTNSIPPTQGVKMCDDKNRYLDILPNHHSRVLLSKIGDQETSTYINANWMPGMNDDREYIVTQGPIPQTVSDFWRMVWECDVRVIVMITRLAENGTPKCEKYWPGPGQRARAGDLIISHTSAQAGDFTTTTLAVLNTKVGRVQPMVVHCSAGIGRSGVFIGLDIMMQQARASHQVDPMGVLCHMRRARGGCVQKPSQWRWLVTAARDYLSATLALGRNGGGDVDDDDGEEA</sequence>
<evidence type="ECO:0000256" key="3">
    <source>
        <dbReference type="ARBA" id="ARBA00022801"/>
    </source>
</evidence>
<dbReference type="Pfam" id="PF00102">
    <property type="entry name" value="Y_phosphatase"/>
    <property type="match status" value="2"/>
</dbReference>
<dbReference type="PROSITE" id="PS50056">
    <property type="entry name" value="TYR_PHOSPHATASE_2"/>
    <property type="match status" value="1"/>
</dbReference>
<dbReference type="InParanoid" id="F2UMY1"/>
<keyword evidence="4" id="KW-0904">Protein phosphatase</keyword>
<dbReference type="STRING" id="946362.F2UMY1"/>
<dbReference type="AlphaFoldDB" id="F2UMY1"/>
<protein>
    <recommendedName>
        <fullName evidence="2">protein-tyrosine-phosphatase</fullName>
        <ecNumber evidence="2">3.1.3.48</ecNumber>
    </recommendedName>
</protein>
<feature type="domain" description="Tyrosine specific protein phosphatases" evidence="8">
    <location>
        <begin position="565"/>
        <end position="639"/>
    </location>
</feature>
<dbReference type="PROSITE" id="PS50055">
    <property type="entry name" value="TYR_PHOSPHATASE_PTP"/>
    <property type="match status" value="1"/>
</dbReference>
<evidence type="ECO:0000256" key="1">
    <source>
        <dbReference type="ARBA" id="ARBA00009580"/>
    </source>
</evidence>
<evidence type="ECO:0000313" key="9">
    <source>
        <dbReference type="EMBL" id="EGD78480.1"/>
    </source>
</evidence>
<organism evidence="10">
    <name type="scientific">Salpingoeca rosetta (strain ATCC 50818 / BSB-021)</name>
    <dbReference type="NCBI Taxonomy" id="946362"/>
    <lineage>
        <taxon>Eukaryota</taxon>
        <taxon>Choanoflagellata</taxon>
        <taxon>Craspedida</taxon>
        <taxon>Salpingoecidae</taxon>
        <taxon>Salpingoeca</taxon>
    </lineage>
</organism>
<proteinExistence type="inferred from homology"/>
<dbReference type="EC" id="3.1.3.48" evidence="2"/>
<dbReference type="RefSeq" id="XP_004989429.1">
    <property type="nucleotide sequence ID" value="XM_004989372.1"/>
</dbReference>
<feature type="compositionally biased region" description="Gly residues" evidence="5">
    <location>
        <begin position="368"/>
        <end position="381"/>
    </location>
</feature>
<dbReference type="InterPro" id="IPR003595">
    <property type="entry name" value="Tyr_Pase_cat"/>
</dbReference>
<evidence type="ECO:0000313" key="10">
    <source>
        <dbReference type="Proteomes" id="UP000007799"/>
    </source>
</evidence>
<reference evidence="9" key="1">
    <citation type="submission" date="2009-08" db="EMBL/GenBank/DDBJ databases">
        <title>Annotation of Salpingoeca rosetta.</title>
        <authorList>
            <consortium name="The Broad Institute Genome Sequencing Platform"/>
            <person name="Russ C."/>
            <person name="Cuomo C."/>
            <person name="Burger G."/>
            <person name="Gray M.W."/>
            <person name="Holland P.W.H."/>
            <person name="King N."/>
            <person name="Lang F.B.F."/>
            <person name="Roger A.J."/>
            <person name="Ruiz-Trillo I."/>
            <person name="Young S.K."/>
            <person name="Zeng Q."/>
            <person name="Gargeya S."/>
            <person name="Alvarado L."/>
            <person name="Berlin A."/>
            <person name="Chapman S.B."/>
            <person name="Chen Z."/>
            <person name="Freedman E."/>
            <person name="Gellesch M."/>
            <person name="Goldberg J."/>
            <person name="Griggs A."/>
            <person name="Gujja S."/>
            <person name="Heilman E."/>
            <person name="Heiman D."/>
            <person name="Howarth C."/>
            <person name="Mehta T."/>
            <person name="Neiman D."/>
            <person name="Pearson M."/>
            <person name="Roberts A."/>
            <person name="Saif S."/>
            <person name="Shea T."/>
            <person name="Shenoy N."/>
            <person name="Sisk P."/>
            <person name="Stolte C."/>
            <person name="Sykes S."/>
            <person name="White J."/>
            <person name="Yandava C."/>
            <person name="Haas B."/>
            <person name="Nusbaum C."/>
            <person name="Birren B."/>
        </authorList>
    </citation>
    <scope>NUCLEOTIDE SEQUENCE [LARGE SCALE GENOMIC DNA]</scope>
    <source>
        <strain evidence="9">ATCC 50818</strain>
    </source>
</reference>
<keyword evidence="10" id="KW-1185">Reference proteome</keyword>
<evidence type="ECO:0000259" key="7">
    <source>
        <dbReference type="PROSITE" id="PS50055"/>
    </source>
</evidence>
<dbReference type="InterPro" id="IPR000242">
    <property type="entry name" value="PTP_cat"/>
</dbReference>
<dbReference type="InterPro" id="IPR050348">
    <property type="entry name" value="Protein-Tyr_Phosphatase"/>
</dbReference>
<evidence type="ECO:0000256" key="2">
    <source>
        <dbReference type="ARBA" id="ARBA00013064"/>
    </source>
</evidence>
<dbReference type="PRINTS" id="PR00700">
    <property type="entry name" value="PRTYPHPHTASE"/>
</dbReference>
<name>F2UMY1_SALR5</name>
<accession>F2UMY1</accession>
<dbReference type="PANTHER" id="PTHR19134">
    <property type="entry name" value="RECEPTOR-TYPE TYROSINE-PROTEIN PHOSPHATASE"/>
    <property type="match status" value="1"/>
</dbReference>
<evidence type="ECO:0000259" key="8">
    <source>
        <dbReference type="PROSITE" id="PS50056"/>
    </source>
</evidence>
<dbReference type="PROSITE" id="PS00383">
    <property type="entry name" value="TYR_PHOSPHATASE_1"/>
    <property type="match status" value="1"/>
</dbReference>
<feature type="region of interest" description="Disordered" evidence="5">
    <location>
        <begin position="364"/>
        <end position="403"/>
    </location>
</feature>
<evidence type="ECO:0000256" key="4">
    <source>
        <dbReference type="ARBA" id="ARBA00022912"/>
    </source>
</evidence>
<dbReference type="SMART" id="SM00404">
    <property type="entry name" value="PTPc_motif"/>
    <property type="match status" value="1"/>
</dbReference>
<evidence type="ECO:0000256" key="5">
    <source>
        <dbReference type="SAM" id="MobiDB-lite"/>
    </source>
</evidence>
<feature type="compositionally biased region" description="Low complexity" evidence="5">
    <location>
        <begin position="1"/>
        <end position="33"/>
    </location>
</feature>
<keyword evidence="6" id="KW-0472">Membrane</keyword>
<dbReference type="PANTHER" id="PTHR19134:SF562">
    <property type="entry name" value="PROTEIN-TYROSINE-PHOSPHATASE"/>
    <property type="match status" value="1"/>
</dbReference>
<dbReference type="InterPro" id="IPR029021">
    <property type="entry name" value="Prot-tyrosine_phosphatase-like"/>
</dbReference>
<dbReference type="InterPro" id="IPR016130">
    <property type="entry name" value="Tyr_Pase_AS"/>
</dbReference>
<feature type="transmembrane region" description="Helical" evidence="6">
    <location>
        <begin position="229"/>
        <end position="251"/>
    </location>
</feature>
<feature type="region of interest" description="Disordered" evidence="5">
    <location>
        <begin position="274"/>
        <end position="333"/>
    </location>
</feature>
<dbReference type="Gene3D" id="3.90.190.10">
    <property type="entry name" value="Protein tyrosine phosphatase superfamily"/>
    <property type="match status" value="2"/>
</dbReference>
<dbReference type="InterPro" id="IPR000387">
    <property type="entry name" value="Tyr_Pase_dom"/>
</dbReference>
<keyword evidence="6" id="KW-0812">Transmembrane</keyword>
<dbReference type="KEGG" id="sre:PTSG_09175"/>
<dbReference type="GeneID" id="16069974"/>
<keyword evidence="3" id="KW-0378">Hydrolase</keyword>
<feature type="region of interest" description="Disordered" evidence="5">
    <location>
        <begin position="1"/>
        <end position="41"/>
    </location>
</feature>
<dbReference type="CDD" id="cd00047">
    <property type="entry name" value="PTPc"/>
    <property type="match status" value="1"/>
</dbReference>
<dbReference type="EMBL" id="GL832983">
    <property type="protein sequence ID" value="EGD78480.1"/>
    <property type="molecule type" value="Genomic_DNA"/>
</dbReference>
<dbReference type="Proteomes" id="UP000007799">
    <property type="component" value="Unassembled WGS sequence"/>
</dbReference>
<gene>
    <name evidence="9" type="ORF">PTSG_09175</name>
</gene>
<dbReference type="SMART" id="SM00194">
    <property type="entry name" value="PTPc"/>
    <property type="match status" value="1"/>
</dbReference>
<keyword evidence="6" id="KW-1133">Transmembrane helix</keyword>
<dbReference type="SUPFAM" id="SSF52799">
    <property type="entry name" value="(Phosphotyrosine protein) phosphatases II"/>
    <property type="match status" value="1"/>
</dbReference>
<comment type="similarity">
    <text evidence="1">Belongs to the protein-tyrosine phosphatase family.</text>
</comment>
<feature type="domain" description="Tyrosine-protein phosphatase" evidence="7">
    <location>
        <begin position="456"/>
        <end position="648"/>
    </location>
</feature>